<keyword evidence="3" id="KW-1185">Reference proteome</keyword>
<dbReference type="CDD" id="cd01908">
    <property type="entry name" value="YafJ"/>
    <property type="match status" value="1"/>
</dbReference>
<dbReference type="PANTHER" id="PTHR43187">
    <property type="entry name" value="GLUTAMINE AMIDOTRANSFERASE DUG3-RELATED"/>
    <property type="match status" value="1"/>
</dbReference>
<dbReference type="OrthoDB" id="444432at2759"/>
<feature type="domain" description="Glutamine amidotransferase type-2" evidence="1">
    <location>
        <begin position="2"/>
        <end position="336"/>
    </location>
</feature>
<dbReference type="AlphaFoldDB" id="A0A067PI85"/>
<evidence type="ECO:0000259" key="1">
    <source>
        <dbReference type="PROSITE" id="PS51278"/>
    </source>
</evidence>
<gene>
    <name evidence="2" type="ORF">JAAARDRAFT_160703</name>
</gene>
<organism evidence="2 3">
    <name type="scientific">Jaapia argillacea MUCL 33604</name>
    <dbReference type="NCBI Taxonomy" id="933084"/>
    <lineage>
        <taxon>Eukaryota</taxon>
        <taxon>Fungi</taxon>
        <taxon>Dikarya</taxon>
        <taxon>Basidiomycota</taxon>
        <taxon>Agaricomycotina</taxon>
        <taxon>Agaricomycetes</taxon>
        <taxon>Agaricomycetidae</taxon>
        <taxon>Jaapiales</taxon>
        <taxon>Jaapiaceae</taxon>
        <taxon>Jaapia</taxon>
    </lineage>
</organism>
<dbReference type="SUPFAM" id="SSF56235">
    <property type="entry name" value="N-terminal nucleophile aminohydrolases (Ntn hydrolases)"/>
    <property type="match status" value="1"/>
</dbReference>
<dbReference type="EMBL" id="KL197728">
    <property type="protein sequence ID" value="KDQ54628.1"/>
    <property type="molecule type" value="Genomic_DNA"/>
</dbReference>
<dbReference type="InterPro" id="IPR029055">
    <property type="entry name" value="Ntn_hydrolases_N"/>
</dbReference>
<dbReference type="InterPro" id="IPR052373">
    <property type="entry name" value="Gamma-glu_amide_hydrolase"/>
</dbReference>
<dbReference type="InterPro" id="IPR017932">
    <property type="entry name" value="GATase_2_dom"/>
</dbReference>
<dbReference type="HOGENOM" id="CLU_042555_1_1_1"/>
<dbReference type="Proteomes" id="UP000027265">
    <property type="component" value="Unassembled WGS sequence"/>
</dbReference>
<reference evidence="3" key="1">
    <citation type="journal article" date="2014" name="Proc. Natl. Acad. Sci. U.S.A.">
        <title>Extensive sampling of basidiomycete genomes demonstrates inadequacy of the white-rot/brown-rot paradigm for wood decay fungi.</title>
        <authorList>
            <person name="Riley R."/>
            <person name="Salamov A.A."/>
            <person name="Brown D.W."/>
            <person name="Nagy L.G."/>
            <person name="Floudas D."/>
            <person name="Held B.W."/>
            <person name="Levasseur A."/>
            <person name="Lombard V."/>
            <person name="Morin E."/>
            <person name="Otillar R."/>
            <person name="Lindquist E.A."/>
            <person name="Sun H."/>
            <person name="LaButti K.M."/>
            <person name="Schmutz J."/>
            <person name="Jabbour D."/>
            <person name="Luo H."/>
            <person name="Baker S.E."/>
            <person name="Pisabarro A.G."/>
            <person name="Walton J.D."/>
            <person name="Blanchette R.A."/>
            <person name="Henrissat B."/>
            <person name="Martin F."/>
            <person name="Cullen D."/>
            <person name="Hibbett D.S."/>
            <person name="Grigoriev I.V."/>
        </authorList>
    </citation>
    <scope>NUCLEOTIDE SEQUENCE [LARGE SCALE GENOMIC DNA]</scope>
    <source>
        <strain evidence="3">MUCL 33604</strain>
    </source>
</reference>
<dbReference type="Pfam" id="PF13522">
    <property type="entry name" value="GATase_6"/>
    <property type="match status" value="1"/>
</dbReference>
<proteinExistence type="predicted"/>
<protein>
    <recommendedName>
        <fullName evidence="1">Glutamine amidotransferase type-2 domain-containing protein</fullName>
    </recommendedName>
</protein>
<accession>A0A067PI85</accession>
<dbReference type="PANTHER" id="PTHR43187:SF1">
    <property type="entry name" value="GLUTAMINE AMIDOTRANSFERASE DUG3-RELATED"/>
    <property type="match status" value="1"/>
</dbReference>
<dbReference type="PROSITE" id="PS51278">
    <property type="entry name" value="GATASE_TYPE_2"/>
    <property type="match status" value="1"/>
</dbReference>
<dbReference type="GO" id="GO:0061672">
    <property type="term" value="C:glutathione hydrolase complex"/>
    <property type="evidence" value="ECO:0007669"/>
    <property type="project" value="TreeGrafter"/>
</dbReference>
<dbReference type="GO" id="GO:0005737">
    <property type="term" value="C:cytoplasm"/>
    <property type="evidence" value="ECO:0007669"/>
    <property type="project" value="TreeGrafter"/>
</dbReference>
<dbReference type="Gene3D" id="3.60.20.10">
    <property type="entry name" value="Glutamine Phosphoribosylpyrophosphate, subunit 1, domain 1"/>
    <property type="match status" value="1"/>
</dbReference>
<evidence type="ECO:0000313" key="2">
    <source>
        <dbReference type="EMBL" id="KDQ54628.1"/>
    </source>
</evidence>
<name>A0A067PI85_9AGAM</name>
<dbReference type="GO" id="GO:0006751">
    <property type="term" value="P:glutathione catabolic process"/>
    <property type="evidence" value="ECO:0007669"/>
    <property type="project" value="TreeGrafter"/>
</dbReference>
<evidence type="ECO:0000313" key="3">
    <source>
        <dbReference type="Proteomes" id="UP000027265"/>
    </source>
</evidence>
<dbReference type="STRING" id="933084.A0A067PI85"/>
<dbReference type="InParanoid" id="A0A067PI85"/>
<dbReference type="GO" id="GO:0008242">
    <property type="term" value="F:omega peptidase activity"/>
    <property type="evidence" value="ECO:0007669"/>
    <property type="project" value="TreeGrafter"/>
</dbReference>
<sequence length="342" mass="38351">MCRWFAYISDTEPCLLEDVLIVPAHSLSKQVHDHYLPKLMHHEPDEDPKATEREITMRNRMFNADGLGMVWYTNTREAYDECVGPRPVMYKVLSQPTTDPIFNSICAHTSTLTLFAHIRAASPSSPITLYNAHPFTFGRWTFMHNGGVSNFEVGAVKREVVARLSEEAMERVKGTTDSEHLAGLFFTMMEEQNGGGASVWDDEHPLENVKKALESAIAKIIEIQKRVLSQKGIPFEASSLNVAITDGNQLLAIRFRNHPTQHPPSLYFSTTAGIALNRKYPGHPDMEGDGGAKAVEEHGNHVIVASEPTTFKKDDWELIDKNECLMVGKDMVVKRGKVDVQF</sequence>